<dbReference type="Gene3D" id="3.10.20.90">
    <property type="entry name" value="Phosphatidylinositol 3-kinase Catalytic Subunit, Chain A, domain 1"/>
    <property type="match status" value="1"/>
</dbReference>
<dbReference type="AlphaFoldDB" id="A0A540KA79"/>
<dbReference type="SUPFAM" id="SSF54236">
    <property type="entry name" value="Ubiquitin-like"/>
    <property type="match status" value="1"/>
</dbReference>
<keyword evidence="5" id="KW-0493">Microtubule</keyword>
<keyword evidence="8" id="KW-0472">Membrane</keyword>
<evidence type="ECO:0000256" key="3">
    <source>
        <dbReference type="ARBA" id="ARBA00004370"/>
    </source>
</evidence>
<keyword evidence="6" id="KW-0833">Ubl conjugation pathway</keyword>
<evidence type="ECO:0000256" key="2">
    <source>
        <dbReference type="ARBA" id="ARBA00004245"/>
    </source>
</evidence>
<proteinExistence type="inferred from homology"/>
<reference evidence="11 12" key="1">
    <citation type="journal article" date="2019" name="G3 (Bethesda)">
        <title>Sequencing of a Wild Apple (Malus baccata) Genome Unravels the Differences Between Cultivated and Wild Apple Species Regarding Disease Resistance and Cold Tolerance.</title>
        <authorList>
            <person name="Chen X."/>
        </authorList>
    </citation>
    <scope>NUCLEOTIDE SEQUENCE [LARGE SCALE GENOMIC DNA]</scope>
    <source>
        <strain evidence="12">cv. Shandingzi</strain>
        <tissue evidence="11">Leaves</tissue>
    </source>
</reference>
<evidence type="ECO:0000256" key="7">
    <source>
        <dbReference type="ARBA" id="ARBA00022927"/>
    </source>
</evidence>
<dbReference type="GO" id="GO:0015031">
    <property type="term" value="P:protein transport"/>
    <property type="evidence" value="ECO:0007669"/>
    <property type="project" value="UniProtKB-KW"/>
</dbReference>
<evidence type="ECO:0000313" key="11">
    <source>
        <dbReference type="EMBL" id="TQD71070.1"/>
    </source>
</evidence>
<gene>
    <name evidence="11" type="ORF">C1H46_043391</name>
</gene>
<keyword evidence="7" id="KW-0653">Protein transport</keyword>
<protein>
    <submittedName>
        <fullName evidence="11">Uncharacterized protein</fullName>
    </submittedName>
</protein>
<dbReference type="Pfam" id="PF02991">
    <property type="entry name" value="ATG8"/>
    <property type="match status" value="1"/>
</dbReference>
<dbReference type="InterPro" id="IPR029071">
    <property type="entry name" value="Ubiquitin-like_domsf"/>
</dbReference>
<keyword evidence="7" id="KW-0813">Transport</keyword>
<comment type="caution">
    <text evidence="11">The sequence shown here is derived from an EMBL/GenBank/DDBJ whole genome shotgun (WGS) entry which is preliminary data.</text>
</comment>
<dbReference type="STRING" id="106549.A0A540KA79"/>
<evidence type="ECO:0000256" key="5">
    <source>
        <dbReference type="ARBA" id="ARBA00022701"/>
    </source>
</evidence>
<evidence type="ECO:0000256" key="6">
    <source>
        <dbReference type="ARBA" id="ARBA00022786"/>
    </source>
</evidence>
<organism evidence="11 12">
    <name type="scientific">Malus baccata</name>
    <name type="common">Siberian crab apple</name>
    <name type="synonym">Pyrus baccata</name>
    <dbReference type="NCBI Taxonomy" id="106549"/>
    <lineage>
        <taxon>Eukaryota</taxon>
        <taxon>Viridiplantae</taxon>
        <taxon>Streptophyta</taxon>
        <taxon>Embryophyta</taxon>
        <taxon>Tracheophyta</taxon>
        <taxon>Spermatophyta</taxon>
        <taxon>Magnoliopsida</taxon>
        <taxon>eudicotyledons</taxon>
        <taxon>Gunneridae</taxon>
        <taxon>Pentapetalae</taxon>
        <taxon>rosids</taxon>
        <taxon>fabids</taxon>
        <taxon>Rosales</taxon>
        <taxon>Rosaceae</taxon>
        <taxon>Amygdaloideae</taxon>
        <taxon>Maleae</taxon>
        <taxon>Malus</taxon>
    </lineage>
</organism>
<dbReference type="Proteomes" id="UP000315295">
    <property type="component" value="Unassembled WGS sequence"/>
</dbReference>
<evidence type="ECO:0000256" key="9">
    <source>
        <dbReference type="ARBA" id="ARBA00023212"/>
    </source>
</evidence>
<sequence>MYDKLQETIMKENAAWIAARPDIPGKEDAMRNIEMLVHGELPLGEYIYFIRAWIGWLNIDTIDKPIFVSFKNIEPPIGALMSEVDEQNKDEDGFLHVTYGGEGKAHGTINHEQ</sequence>
<name>A0A540KA79_MALBA</name>
<accession>A0A540KA79</accession>
<dbReference type="EMBL" id="VIEB01001622">
    <property type="protein sequence ID" value="TQD71070.1"/>
    <property type="molecule type" value="Genomic_DNA"/>
</dbReference>
<keyword evidence="9" id="KW-0963">Cytoplasm</keyword>
<evidence type="ECO:0000313" key="12">
    <source>
        <dbReference type="Proteomes" id="UP000315295"/>
    </source>
</evidence>
<dbReference type="GO" id="GO:0005776">
    <property type="term" value="C:autophagosome"/>
    <property type="evidence" value="ECO:0007669"/>
    <property type="project" value="UniProtKB-ARBA"/>
</dbReference>
<comment type="similarity">
    <text evidence="4">Belongs to the ATG8 family.</text>
</comment>
<dbReference type="GO" id="GO:0016020">
    <property type="term" value="C:membrane"/>
    <property type="evidence" value="ECO:0007669"/>
    <property type="project" value="UniProtKB-SubCell"/>
</dbReference>
<comment type="subcellular location">
    <subcellularLocation>
        <location evidence="2">Cytoplasm</location>
        <location evidence="2">Cytoskeleton</location>
    </subcellularLocation>
    <subcellularLocation>
        <location evidence="3">Membrane</location>
    </subcellularLocation>
</comment>
<dbReference type="GO" id="GO:0005874">
    <property type="term" value="C:microtubule"/>
    <property type="evidence" value="ECO:0007669"/>
    <property type="project" value="UniProtKB-KW"/>
</dbReference>
<keyword evidence="10" id="KW-0449">Lipoprotein</keyword>
<dbReference type="InterPro" id="IPR004241">
    <property type="entry name" value="Atg8-like"/>
</dbReference>
<evidence type="ECO:0000256" key="10">
    <source>
        <dbReference type="ARBA" id="ARBA00023288"/>
    </source>
</evidence>
<evidence type="ECO:0000256" key="4">
    <source>
        <dbReference type="ARBA" id="ARBA00007293"/>
    </source>
</evidence>
<evidence type="ECO:0000256" key="1">
    <source>
        <dbReference type="ARBA" id="ARBA00003307"/>
    </source>
</evidence>
<keyword evidence="12" id="KW-1185">Reference proteome</keyword>
<evidence type="ECO:0000256" key="8">
    <source>
        <dbReference type="ARBA" id="ARBA00023136"/>
    </source>
</evidence>
<comment type="function">
    <text evidence="1">Ubiquitin-like modifier involved in autophagosomes formation. May mediate the delivery of the autophagosomes to the vacuole via the microtubule cytoskeleton.</text>
</comment>
<keyword evidence="9" id="KW-0206">Cytoskeleton</keyword>